<keyword evidence="1" id="KW-0732">Signal</keyword>
<dbReference type="Proteomes" id="UP000479000">
    <property type="component" value="Unassembled WGS sequence"/>
</dbReference>
<reference evidence="2 3" key="1">
    <citation type="submission" date="2020-02" db="EMBL/GenBank/DDBJ databases">
        <authorList>
            <person name="Ferguson B K."/>
        </authorList>
    </citation>
    <scope>NUCLEOTIDE SEQUENCE [LARGE SCALE GENOMIC DNA]</scope>
</reference>
<proteinExistence type="predicted"/>
<dbReference type="AlphaFoldDB" id="A0A6H5GPG9"/>
<feature type="signal peptide" evidence="1">
    <location>
        <begin position="1"/>
        <end position="18"/>
    </location>
</feature>
<evidence type="ECO:0000313" key="3">
    <source>
        <dbReference type="Proteomes" id="UP000479000"/>
    </source>
</evidence>
<gene>
    <name evidence="2" type="ORF">NTEN_LOCUS11203</name>
</gene>
<dbReference type="EMBL" id="CADCXU010016595">
    <property type="protein sequence ID" value="CAB0005726.1"/>
    <property type="molecule type" value="Genomic_DNA"/>
</dbReference>
<organism evidence="2 3">
    <name type="scientific">Nesidiocoris tenuis</name>
    <dbReference type="NCBI Taxonomy" id="355587"/>
    <lineage>
        <taxon>Eukaryota</taxon>
        <taxon>Metazoa</taxon>
        <taxon>Ecdysozoa</taxon>
        <taxon>Arthropoda</taxon>
        <taxon>Hexapoda</taxon>
        <taxon>Insecta</taxon>
        <taxon>Pterygota</taxon>
        <taxon>Neoptera</taxon>
        <taxon>Paraneoptera</taxon>
        <taxon>Hemiptera</taxon>
        <taxon>Heteroptera</taxon>
        <taxon>Panheteroptera</taxon>
        <taxon>Cimicomorpha</taxon>
        <taxon>Miridae</taxon>
        <taxon>Dicyphina</taxon>
        <taxon>Nesidiocoris</taxon>
    </lineage>
</organism>
<sequence length="56" mass="6349">MMSMFLSFSLSWTTIMSTKKIAPQPREEIFSPPSKRPNGRNYVQWAPRSVGASGMK</sequence>
<accession>A0A6H5GPG9</accession>
<feature type="chain" id="PRO_5026244062" evidence="1">
    <location>
        <begin position="19"/>
        <end position="56"/>
    </location>
</feature>
<evidence type="ECO:0000313" key="2">
    <source>
        <dbReference type="EMBL" id="CAB0005726.1"/>
    </source>
</evidence>
<keyword evidence="3" id="KW-1185">Reference proteome</keyword>
<name>A0A6H5GPG9_9HEMI</name>
<protein>
    <submittedName>
        <fullName evidence="2">Uncharacterized protein</fullName>
    </submittedName>
</protein>
<evidence type="ECO:0000256" key="1">
    <source>
        <dbReference type="SAM" id="SignalP"/>
    </source>
</evidence>